<comment type="pathway">
    <text evidence="4">Amino-acid biosynthesis.</text>
</comment>
<keyword evidence="2 5" id="KW-0028">Amino-acid biosynthesis</keyword>
<evidence type="ECO:0000313" key="7">
    <source>
        <dbReference type="Proteomes" id="UP000004200"/>
    </source>
</evidence>
<evidence type="ECO:0000256" key="3">
    <source>
        <dbReference type="ARBA" id="ARBA00023102"/>
    </source>
</evidence>
<comment type="caution">
    <text evidence="6">The sequence shown here is derived from an EMBL/GenBank/DDBJ whole genome shotgun (WGS) entry which is preliminary data.</text>
</comment>
<evidence type="ECO:0000313" key="6">
    <source>
        <dbReference type="EMBL" id="EGV27993.1"/>
    </source>
</evidence>
<comment type="similarity">
    <text evidence="1 5">Belongs to the HisA/HisF family.</text>
</comment>
<sequence>MRKICRLEIKNDVVVKGVKFEGVKKVGTFAAAMECCEANHIEEIFLVDNTKSLYGLPPNFSALESVAKLTALPITFGGGIRTTEDAMLSFRLGAARVYLNSVLFQSGEIVEKIVATTGRQAIVGGVEYRVNTGRDICFSCAGREPSALGVAGRVAQILSFGVSEVILTSIDRDGTGKGFDAEAINLFDDIPIPVILSGGGSKKELSNWPVSLRTEGLAFSSAVIL</sequence>
<dbReference type="EMBL" id="AFWT01000050">
    <property type="protein sequence ID" value="EGV27993.1"/>
    <property type="molecule type" value="Genomic_DNA"/>
</dbReference>
<dbReference type="GO" id="GO:0000105">
    <property type="term" value="P:L-histidine biosynthetic process"/>
    <property type="evidence" value="ECO:0007669"/>
    <property type="project" value="UniProtKB-KW"/>
</dbReference>
<dbReference type="PANTHER" id="PTHR21235">
    <property type="entry name" value="IMIDAZOLE GLYCEROL PHOSPHATE SYNTHASE SUBUNIT HISF/H IGP SYNTHASE SUBUNIT HISF/H"/>
    <property type="match status" value="1"/>
</dbReference>
<dbReference type="AlphaFoldDB" id="G2E7F4"/>
<accession>G2E7F4</accession>
<evidence type="ECO:0000256" key="2">
    <source>
        <dbReference type="ARBA" id="ARBA00022605"/>
    </source>
</evidence>
<dbReference type="Proteomes" id="UP000004200">
    <property type="component" value="Unassembled WGS sequence"/>
</dbReference>
<keyword evidence="3 5" id="KW-0368">Histidine biosynthesis</keyword>
<organism evidence="6 7">
    <name type="scientific">Thiorhodococcus drewsii AZ1</name>
    <dbReference type="NCBI Taxonomy" id="765913"/>
    <lineage>
        <taxon>Bacteria</taxon>
        <taxon>Pseudomonadati</taxon>
        <taxon>Pseudomonadota</taxon>
        <taxon>Gammaproteobacteria</taxon>
        <taxon>Chromatiales</taxon>
        <taxon>Chromatiaceae</taxon>
        <taxon>Thiorhodococcus</taxon>
    </lineage>
</organism>
<proteinExistence type="inferred from homology"/>
<dbReference type="STRING" id="765913.ThidrDRAFT_4217"/>
<protein>
    <submittedName>
        <fullName evidence="6">Histidine biosynthesis protein</fullName>
    </submittedName>
</protein>
<dbReference type="InterPro" id="IPR011060">
    <property type="entry name" value="RibuloseP-bd_barrel"/>
</dbReference>
<dbReference type="PANTHER" id="PTHR21235:SF2">
    <property type="entry name" value="IMIDAZOLE GLYCEROL PHOSPHATE SYNTHASE HISHF"/>
    <property type="match status" value="1"/>
</dbReference>
<dbReference type="Pfam" id="PF00977">
    <property type="entry name" value="His_biosynth"/>
    <property type="match status" value="1"/>
</dbReference>
<dbReference type="Gene3D" id="3.20.20.70">
    <property type="entry name" value="Aldolase class I"/>
    <property type="match status" value="1"/>
</dbReference>
<dbReference type="InterPro" id="IPR013785">
    <property type="entry name" value="Aldolase_TIM"/>
</dbReference>
<dbReference type="SUPFAM" id="SSF51366">
    <property type="entry name" value="Ribulose-phoshate binding barrel"/>
    <property type="match status" value="1"/>
</dbReference>
<reference evidence="6 7" key="1">
    <citation type="submission" date="2011-06" db="EMBL/GenBank/DDBJ databases">
        <title>The draft genome of Thiorhodococcus drewsii AZ1.</title>
        <authorList>
            <consortium name="US DOE Joint Genome Institute (JGI-PGF)"/>
            <person name="Lucas S."/>
            <person name="Han J."/>
            <person name="Lapidus A."/>
            <person name="Cheng J.-F."/>
            <person name="Goodwin L."/>
            <person name="Pitluck S."/>
            <person name="Peters L."/>
            <person name="Land M.L."/>
            <person name="Hauser L."/>
            <person name="Vogl K."/>
            <person name="Liu Z."/>
            <person name="Imhoff J."/>
            <person name="Thiel V."/>
            <person name="Frigaard N.-U."/>
            <person name="Bryant D.A."/>
            <person name="Woyke T.J."/>
        </authorList>
    </citation>
    <scope>NUCLEOTIDE SEQUENCE [LARGE SCALE GENOMIC DNA]</scope>
    <source>
        <strain evidence="6 7">AZ1</strain>
    </source>
</reference>
<name>G2E7F4_9GAMM</name>
<keyword evidence="7" id="KW-1185">Reference proteome</keyword>
<dbReference type="GO" id="GO:0000107">
    <property type="term" value="F:imidazoleglycerol-phosphate synthase activity"/>
    <property type="evidence" value="ECO:0007669"/>
    <property type="project" value="TreeGrafter"/>
</dbReference>
<evidence type="ECO:0000256" key="4">
    <source>
        <dbReference type="ARBA" id="ARBA00029440"/>
    </source>
</evidence>
<evidence type="ECO:0000256" key="5">
    <source>
        <dbReference type="RuleBase" id="RU003657"/>
    </source>
</evidence>
<gene>
    <name evidence="6" type="ORF">ThidrDRAFT_4217</name>
</gene>
<dbReference type="InterPro" id="IPR050064">
    <property type="entry name" value="IGPS_HisA/HisF"/>
</dbReference>
<dbReference type="eggNOG" id="COG0107">
    <property type="taxonomic scope" value="Bacteria"/>
</dbReference>
<evidence type="ECO:0000256" key="1">
    <source>
        <dbReference type="ARBA" id="ARBA00009667"/>
    </source>
</evidence>
<dbReference type="InterPro" id="IPR006062">
    <property type="entry name" value="His_biosynth"/>
</dbReference>